<evidence type="ECO:0000256" key="1">
    <source>
        <dbReference type="ARBA" id="ARBA00006484"/>
    </source>
</evidence>
<dbReference type="AlphaFoldDB" id="J4V166"/>
<dbReference type="STRING" id="1123866.NT01SARS_0826"/>
<gene>
    <name evidence="4" type="ORF">NT01SARS_0826</name>
</gene>
<comment type="similarity">
    <text evidence="1 3">Belongs to the short-chain dehydrogenases/reductases (SDR) family.</text>
</comment>
<dbReference type="Proteomes" id="UP000010305">
    <property type="component" value="Unassembled WGS sequence"/>
</dbReference>
<dbReference type="PRINTS" id="PR00080">
    <property type="entry name" value="SDRFAMILY"/>
</dbReference>
<dbReference type="HOGENOM" id="CLU_010194_2_1_6"/>
<name>J4V166_9GAMM</name>
<dbReference type="InterPro" id="IPR036291">
    <property type="entry name" value="NAD(P)-bd_dom_sf"/>
</dbReference>
<dbReference type="GO" id="GO:0016020">
    <property type="term" value="C:membrane"/>
    <property type="evidence" value="ECO:0007669"/>
    <property type="project" value="TreeGrafter"/>
</dbReference>
<evidence type="ECO:0000256" key="2">
    <source>
        <dbReference type="ARBA" id="ARBA00023002"/>
    </source>
</evidence>
<protein>
    <submittedName>
        <fullName evidence="4">Putative short chain dehydrogenase</fullName>
    </submittedName>
</protein>
<dbReference type="EMBL" id="JH611156">
    <property type="protein sequence ID" value="EJP72327.1"/>
    <property type="molecule type" value="Genomic_DNA"/>
</dbReference>
<dbReference type="InterPro" id="IPR002347">
    <property type="entry name" value="SDR_fam"/>
</dbReference>
<sequence length="250" mass="27870">MSKKAIITGSSSGIGYQYAKYLSKQGWYLDLISQDQKRSKNSEENLSYEKANFHVYDLGLKESINSIINTIDVPDLIVANAGIAINGVIGELNPDEKEYYYYLMCGGVIDLIEGYVPEMIKKGSGRIVIISSIGATTAMPKSSLYSSIKAGIHAYGRSISSELKNENISVTVSLPGYVRTNAHKRAGLNHLERKVPNWMWVNPEQVVKETEKASLRGKSEIIPGSVYKLVRPFLNFKPAMRAWRNLTKRS</sequence>
<evidence type="ECO:0000313" key="5">
    <source>
        <dbReference type="Proteomes" id="UP000010305"/>
    </source>
</evidence>
<accession>J4V166</accession>
<dbReference type="SUPFAM" id="SSF51735">
    <property type="entry name" value="NAD(P)-binding Rossmann-fold domains"/>
    <property type="match status" value="1"/>
</dbReference>
<evidence type="ECO:0000313" key="4">
    <source>
        <dbReference type="EMBL" id="EJP72327.1"/>
    </source>
</evidence>
<organism evidence="4 5">
    <name type="scientific">SAR86 cluster bacterium SAR86A</name>
    <dbReference type="NCBI Taxonomy" id="1123866"/>
    <lineage>
        <taxon>Bacteria</taxon>
        <taxon>Pseudomonadati</taxon>
        <taxon>Pseudomonadota</taxon>
        <taxon>Gammaproteobacteria</taxon>
        <taxon>SAR86 cluster</taxon>
    </lineage>
</organism>
<dbReference type="Pfam" id="PF00106">
    <property type="entry name" value="adh_short"/>
    <property type="match status" value="1"/>
</dbReference>
<evidence type="ECO:0000256" key="3">
    <source>
        <dbReference type="RuleBase" id="RU000363"/>
    </source>
</evidence>
<proteinExistence type="inferred from homology"/>
<dbReference type="PANTHER" id="PTHR44196">
    <property type="entry name" value="DEHYDROGENASE/REDUCTASE SDR FAMILY MEMBER 7B"/>
    <property type="match status" value="1"/>
</dbReference>
<reference evidence="4 5" key="1">
    <citation type="journal article" date="2012" name="ISME J.">
        <title>Genomic insights to SAR86, an abundant and uncultivated marine bacterial lineage.</title>
        <authorList>
            <person name="Dupont C.L."/>
            <person name="Rusch D.B."/>
            <person name="Yooseph S."/>
            <person name="Lombardo M.J."/>
            <person name="Richter R.A."/>
            <person name="Valas R."/>
            <person name="Novotny M."/>
            <person name="Yee-Greenbaum J."/>
            <person name="Selengut J.D."/>
            <person name="Haft D.H."/>
            <person name="Halpern A.L."/>
            <person name="Lasken R.S."/>
            <person name="Nealson K."/>
            <person name="Friedman R."/>
            <person name="Venter J.C."/>
        </authorList>
    </citation>
    <scope>NUCLEOTIDE SEQUENCE [LARGE SCALE GENOMIC DNA]</scope>
</reference>
<dbReference type="PRINTS" id="PR00081">
    <property type="entry name" value="GDHRDH"/>
</dbReference>
<dbReference type="GO" id="GO:0016491">
    <property type="term" value="F:oxidoreductase activity"/>
    <property type="evidence" value="ECO:0007669"/>
    <property type="project" value="UniProtKB-KW"/>
</dbReference>
<keyword evidence="2" id="KW-0560">Oxidoreductase</keyword>
<dbReference type="CDD" id="cd05233">
    <property type="entry name" value="SDR_c"/>
    <property type="match status" value="1"/>
</dbReference>
<dbReference type="PANTHER" id="PTHR44196:SF3">
    <property type="entry name" value="SHORT CHAIN DEHYDROGENASE FAMILY PROTEIN"/>
    <property type="match status" value="1"/>
</dbReference>
<dbReference type="Gene3D" id="3.40.50.720">
    <property type="entry name" value="NAD(P)-binding Rossmann-like Domain"/>
    <property type="match status" value="1"/>
</dbReference>